<protein>
    <submittedName>
        <fullName evidence="2">Uncharacterized protein</fullName>
    </submittedName>
</protein>
<feature type="chain" id="PRO_5043176612" evidence="1">
    <location>
        <begin position="29"/>
        <end position="173"/>
    </location>
</feature>
<dbReference type="Gramene" id="TraesCLE_scaffold_027344_01G000100.1">
    <property type="protein sequence ID" value="TraesCLE_scaffold_027344_01G000100.1"/>
    <property type="gene ID" value="TraesCLE_scaffold_027344_01G000100"/>
</dbReference>
<evidence type="ECO:0000313" key="3">
    <source>
        <dbReference type="Proteomes" id="UP000019116"/>
    </source>
</evidence>
<dbReference type="Gramene" id="TraesCS5A03G0802400.1">
    <property type="protein sequence ID" value="TraesCS5A03G0802400.1.CDS"/>
    <property type="gene ID" value="TraesCS5A03G0802400"/>
</dbReference>
<keyword evidence="1" id="KW-0732">Signal</keyword>
<dbReference type="OMA" id="GWCKVEM"/>
<accession>A0A3B6KKZ7</accession>
<reference evidence="2" key="2">
    <citation type="submission" date="2018-10" db="UniProtKB">
        <authorList>
            <consortium name="EnsemblPlants"/>
        </authorList>
    </citation>
    <scope>IDENTIFICATION</scope>
</reference>
<evidence type="ECO:0000256" key="1">
    <source>
        <dbReference type="SAM" id="SignalP"/>
    </source>
</evidence>
<dbReference type="EnsemblPlants" id="TraesCS5A02G332600.1">
    <property type="protein sequence ID" value="TraesCS5A02G332600.1"/>
    <property type="gene ID" value="TraesCS5A02G332600"/>
</dbReference>
<dbReference type="AlphaFoldDB" id="A0A3B6KKZ7"/>
<sequence length="173" mass="18968">MSSLAVGRGLGLELWLGGLFSAAELAAAELLLQLGGDDEVASTTSSSRRSVSSWSKAGLTAEEWVVEETASLELDRRARKRYRRVSDLYTTIPAMDASAAKKRRTCDGGGGDEPTRCRSCDTEEIIEIIVGWCKVEMVKLRAIIKISGEFIYSEDDLHVYGELCCRWTGGVIR</sequence>
<organism evidence="2">
    <name type="scientific">Triticum aestivum</name>
    <name type="common">Wheat</name>
    <dbReference type="NCBI Taxonomy" id="4565"/>
    <lineage>
        <taxon>Eukaryota</taxon>
        <taxon>Viridiplantae</taxon>
        <taxon>Streptophyta</taxon>
        <taxon>Embryophyta</taxon>
        <taxon>Tracheophyta</taxon>
        <taxon>Spermatophyta</taxon>
        <taxon>Magnoliopsida</taxon>
        <taxon>Liliopsida</taxon>
        <taxon>Poales</taxon>
        <taxon>Poaceae</taxon>
        <taxon>BOP clade</taxon>
        <taxon>Pooideae</taxon>
        <taxon>Triticodae</taxon>
        <taxon>Triticeae</taxon>
        <taxon>Triticinae</taxon>
        <taxon>Triticum</taxon>
    </lineage>
</organism>
<proteinExistence type="predicted"/>
<reference evidence="2" key="1">
    <citation type="submission" date="2018-08" db="EMBL/GenBank/DDBJ databases">
        <authorList>
            <person name="Rossello M."/>
        </authorList>
    </citation>
    <scope>NUCLEOTIDE SEQUENCE [LARGE SCALE GENOMIC DNA]</scope>
    <source>
        <strain evidence="2">cv. Chinese Spring</strain>
    </source>
</reference>
<dbReference type="Gramene" id="TraesWEE_scaffold_004464_01G000100.1">
    <property type="protein sequence ID" value="TraesWEE_scaffold_004464_01G000100.1"/>
    <property type="gene ID" value="TraesWEE_scaffold_004464_01G000100"/>
</dbReference>
<dbReference type="PANTHER" id="PTHR35167:SF17">
    <property type="match status" value="1"/>
</dbReference>
<name>A0A3B6KKZ7_WHEAT</name>
<dbReference type="PANTHER" id="PTHR35167">
    <property type="entry name" value="OS05G0216466 PROTEIN"/>
    <property type="match status" value="1"/>
</dbReference>
<dbReference type="Gramene" id="TraesCS5A02G332600.1">
    <property type="protein sequence ID" value="TraesCS5A02G332600.1"/>
    <property type="gene ID" value="TraesCS5A02G332600"/>
</dbReference>
<evidence type="ECO:0000313" key="2">
    <source>
        <dbReference type="EnsemblPlants" id="TraesCS5A02G332600.1"/>
    </source>
</evidence>
<dbReference type="Gramene" id="TraesROB_scaffold_128316_01G000100.1">
    <property type="protein sequence ID" value="TraesROB_scaffold_128316_01G000100.1"/>
    <property type="gene ID" value="TraesROB_scaffold_128316_01G000100"/>
</dbReference>
<dbReference type="Gramene" id="TraesCAD_scaffold_011369_01G000100.1">
    <property type="protein sequence ID" value="TraesCAD_scaffold_011369_01G000100.1"/>
    <property type="gene ID" value="TraesCAD_scaffold_011369_01G000100"/>
</dbReference>
<feature type="signal peptide" evidence="1">
    <location>
        <begin position="1"/>
        <end position="28"/>
    </location>
</feature>
<dbReference type="Proteomes" id="UP000019116">
    <property type="component" value="Chromosome 5A"/>
</dbReference>
<dbReference type="OrthoDB" id="675547at2759"/>
<keyword evidence="3" id="KW-1185">Reference proteome</keyword>